<gene>
    <name evidence="1" type="ORF">HMPREF1083_02371</name>
</gene>
<accession>R0CUS9</accession>
<dbReference type="AlphaFoldDB" id="R0CUS9"/>
<organism evidence="1 2">
    <name type="scientific">[Clostridium] clostridioforme 90A6</name>
    <dbReference type="NCBI Taxonomy" id="999406"/>
    <lineage>
        <taxon>Bacteria</taxon>
        <taxon>Bacillati</taxon>
        <taxon>Bacillota</taxon>
        <taxon>Clostridia</taxon>
        <taxon>Lachnospirales</taxon>
        <taxon>Lachnospiraceae</taxon>
        <taxon>Enterocloster</taxon>
    </lineage>
</organism>
<name>R0CUS9_9FIRM</name>
<protein>
    <submittedName>
        <fullName evidence="1">Uncharacterized protein</fullName>
    </submittedName>
</protein>
<reference evidence="1" key="1">
    <citation type="submission" date="2013-01" db="EMBL/GenBank/DDBJ databases">
        <title>The Genome Sequence of Clostridium clostridioforme 90A6.</title>
        <authorList>
            <consortium name="The Broad Institute Genome Sequencing Platform"/>
            <person name="Earl A."/>
            <person name="Ward D."/>
            <person name="Feldgarden M."/>
            <person name="Gevers D."/>
            <person name="Courvalin P."/>
            <person name="Lambert T."/>
            <person name="Walker B."/>
            <person name="Young S.K."/>
            <person name="Zeng Q."/>
            <person name="Gargeya S."/>
            <person name="Fitzgerald M."/>
            <person name="Haas B."/>
            <person name="Abouelleil A."/>
            <person name="Alvarado L."/>
            <person name="Arachchi H.M."/>
            <person name="Berlin A.M."/>
            <person name="Chapman S.B."/>
            <person name="Dewar J."/>
            <person name="Goldberg J."/>
            <person name="Griggs A."/>
            <person name="Gujja S."/>
            <person name="Hansen M."/>
            <person name="Howarth C."/>
            <person name="Imamovic A."/>
            <person name="Larimer J."/>
            <person name="McCowan C."/>
            <person name="Murphy C."/>
            <person name="Neiman D."/>
            <person name="Pearson M."/>
            <person name="Priest M."/>
            <person name="Roberts A."/>
            <person name="Saif S."/>
            <person name="Shea T."/>
            <person name="Sisk P."/>
            <person name="Sykes S."/>
            <person name="Wortman J."/>
            <person name="Nusbaum C."/>
            <person name="Birren B."/>
        </authorList>
    </citation>
    <scope>NUCLEOTIDE SEQUENCE [LARGE SCALE GENOMIC DNA]</scope>
    <source>
        <strain evidence="1">90A6</strain>
    </source>
</reference>
<dbReference type="RefSeq" id="WP_002586431.1">
    <property type="nucleotide sequence ID" value="NZ_KB851034.1"/>
</dbReference>
<dbReference type="PATRIC" id="fig|999406.3.peg.2568"/>
<dbReference type="Proteomes" id="UP000013180">
    <property type="component" value="Unassembled WGS sequence"/>
</dbReference>
<comment type="caution">
    <text evidence="1">The sequence shown here is derived from an EMBL/GenBank/DDBJ whole genome shotgun (WGS) entry which is preliminary data.</text>
</comment>
<evidence type="ECO:0000313" key="1">
    <source>
        <dbReference type="EMBL" id="ENZ64828.1"/>
    </source>
</evidence>
<proteinExistence type="predicted"/>
<dbReference type="HOGENOM" id="CLU_2681124_0_0_9"/>
<sequence length="76" mass="8278">MLIKVQFLKGDKPSGRAYTYHSDVLVKVGDKVQINSSAKGIVTEIDVPEEEVAAFADKVKSIVGVEEDKSDETEPV</sequence>
<keyword evidence="2" id="KW-1185">Reference proteome</keyword>
<evidence type="ECO:0000313" key="2">
    <source>
        <dbReference type="Proteomes" id="UP000013180"/>
    </source>
</evidence>
<dbReference type="EMBL" id="AGYL01000017">
    <property type="protein sequence ID" value="ENZ64828.1"/>
    <property type="molecule type" value="Genomic_DNA"/>
</dbReference>